<proteinExistence type="predicted"/>
<protein>
    <submittedName>
        <fullName evidence="1">Uncharacterized protein</fullName>
    </submittedName>
</protein>
<evidence type="ECO:0000313" key="2">
    <source>
        <dbReference type="Proteomes" id="UP000886595"/>
    </source>
</evidence>
<evidence type="ECO:0000313" key="1">
    <source>
        <dbReference type="EMBL" id="KAG2281411.1"/>
    </source>
</evidence>
<reference evidence="1 2" key="1">
    <citation type="submission" date="2020-02" db="EMBL/GenBank/DDBJ databases">
        <authorList>
            <person name="Ma Q."/>
            <person name="Huang Y."/>
            <person name="Song X."/>
            <person name="Pei D."/>
        </authorList>
    </citation>
    <scope>NUCLEOTIDE SEQUENCE [LARGE SCALE GENOMIC DNA]</scope>
    <source>
        <strain evidence="1">Sxm20200214</strain>
        <tissue evidence="1">Leaf</tissue>
    </source>
</reference>
<dbReference type="Proteomes" id="UP000886595">
    <property type="component" value="Unassembled WGS sequence"/>
</dbReference>
<sequence length="114" mass="12647">MVGVTVERVSQMQRRGKELKQRVLVNLLHLTAATPAALLRRMQSYAGGLNSPAIMAAITVYLTVSRPRDSVILRHNRQGPLSSVANSSVSFTYSQFSSVRNSNLTAFSHYKNRI</sequence>
<accession>A0A8X7R446</accession>
<dbReference type="AlphaFoldDB" id="A0A8X7R446"/>
<organism evidence="1 2">
    <name type="scientific">Brassica carinata</name>
    <name type="common">Ethiopian mustard</name>
    <name type="synonym">Abyssinian cabbage</name>
    <dbReference type="NCBI Taxonomy" id="52824"/>
    <lineage>
        <taxon>Eukaryota</taxon>
        <taxon>Viridiplantae</taxon>
        <taxon>Streptophyta</taxon>
        <taxon>Embryophyta</taxon>
        <taxon>Tracheophyta</taxon>
        <taxon>Spermatophyta</taxon>
        <taxon>Magnoliopsida</taxon>
        <taxon>eudicotyledons</taxon>
        <taxon>Gunneridae</taxon>
        <taxon>Pentapetalae</taxon>
        <taxon>rosids</taxon>
        <taxon>malvids</taxon>
        <taxon>Brassicales</taxon>
        <taxon>Brassicaceae</taxon>
        <taxon>Brassiceae</taxon>
        <taxon>Brassica</taxon>
    </lineage>
</organism>
<name>A0A8X7R446_BRACI</name>
<keyword evidence="2" id="KW-1185">Reference proteome</keyword>
<gene>
    <name evidence="1" type="ORF">Bca52824_052631</name>
</gene>
<dbReference type="EMBL" id="JAAMPC010000011">
    <property type="protein sequence ID" value="KAG2281411.1"/>
    <property type="molecule type" value="Genomic_DNA"/>
</dbReference>
<comment type="caution">
    <text evidence="1">The sequence shown here is derived from an EMBL/GenBank/DDBJ whole genome shotgun (WGS) entry which is preliminary data.</text>
</comment>